<dbReference type="EMBL" id="JACMSC010000005">
    <property type="protein sequence ID" value="KAG6521642.1"/>
    <property type="molecule type" value="Genomic_DNA"/>
</dbReference>
<dbReference type="SMART" id="SM01388">
    <property type="entry name" value="Mob1_phocein"/>
    <property type="match status" value="1"/>
</dbReference>
<dbReference type="Pfam" id="PF20985">
    <property type="entry name" value="Legum_prodom"/>
    <property type="match status" value="1"/>
</dbReference>
<dbReference type="SUPFAM" id="SSF117281">
    <property type="entry name" value="Kelch motif"/>
    <property type="match status" value="1"/>
</dbReference>
<dbReference type="InterPro" id="IPR036047">
    <property type="entry name" value="F-box-like_dom_sf"/>
</dbReference>
<dbReference type="InterPro" id="IPR046427">
    <property type="entry name" value="Legumain_prodom_sf"/>
</dbReference>
<dbReference type="InterPro" id="IPR015915">
    <property type="entry name" value="Kelch-typ_b-propeller"/>
</dbReference>
<evidence type="ECO:0000259" key="3">
    <source>
        <dbReference type="Pfam" id="PF20985"/>
    </source>
</evidence>
<feature type="domain" description="F-box" evidence="2">
    <location>
        <begin position="28"/>
        <end position="60"/>
    </location>
</feature>
<dbReference type="Gene3D" id="2.120.10.80">
    <property type="entry name" value="Kelch-type beta propeller"/>
    <property type="match status" value="1"/>
</dbReference>
<dbReference type="SUPFAM" id="SSF101152">
    <property type="entry name" value="Mob1/phocein"/>
    <property type="match status" value="1"/>
</dbReference>
<dbReference type="SUPFAM" id="SSF81383">
    <property type="entry name" value="F-box domain"/>
    <property type="match status" value="1"/>
</dbReference>
<accession>A0A8J5HQR0</accession>
<evidence type="ECO:0008006" key="6">
    <source>
        <dbReference type="Google" id="ProtNLM"/>
    </source>
</evidence>
<reference evidence="4 5" key="1">
    <citation type="submission" date="2020-08" db="EMBL/GenBank/DDBJ databases">
        <title>Plant Genome Project.</title>
        <authorList>
            <person name="Zhang R.-G."/>
        </authorList>
    </citation>
    <scope>NUCLEOTIDE SEQUENCE [LARGE SCALE GENOMIC DNA]</scope>
    <source>
        <tissue evidence="4">Rhizome</tissue>
    </source>
</reference>
<sequence length="640" mass="70751">MEMARNCDRETEEAEAGGGGRNSSIHGDVLEEVVSRVSALDLLHVSRVSRGWRTAAISSLLCRRRPPCLLLRLQSRRRASAHVYDPISGAWRDVPIPPEASLHGLDAPRVAALASSLSGGPRFYALSSSKLALAADPLGTAWRDLEPPRCWRTDPTVALVGTRLVVAGGGCALEGNAGSVEMCDAYGGGGGCWWEPCEAMPEAFRLSPAISAAASERRLYVVERQPPFGASWFDTETRRWGPTRSLSVPDPTARHVAIGFSNGRLLLAAAGGSGMGWGWAAESVRVWMVEEETLEVASEEVVAEMPREMVAALAEDGGGGWGLPSIGFLCESDFAYFYNPVYLKEFFLCEQQAAGGSGCRWQRVEPPACVEQRPIDKVALGCCQNGSRLYKYLKKEDKVIRVLSLVLNRIELIGNLIFGSDVAPLVLKTVRPSGQALVDDWVCLKTVVQAFELHCGSLTQYGMKYMRAFVNICNEVSRRMGWKKLVVMSVEATTQLSGVPLSMATVHDLVSQNCTSSAMYEYRWADGVQIKKPIEVSAPKYVEYLMEWIEVQLDDESIFPQKLGTPFPANFKDVVKTIFKRLFRVYAHIYHSHFQKIVSLKEEAHLNTCFKHFILFTYEFGLIDKKEIAPLQELIESIVL</sequence>
<dbReference type="InterPro" id="IPR048501">
    <property type="entry name" value="Legum_prodom"/>
</dbReference>
<dbReference type="AlphaFoldDB" id="A0A8J5HQR0"/>
<dbReference type="Gene3D" id="1.10.132.130">
    <property type="match status" value="1"/>
</dbReference>
<evidence type="ECO:0000259" key="2">
    <source>
        <dbReference type="Pfam" id="PF00646"/>
    </source>
</evidence>
<dbReference type="CDD" id="cd09917">
    <property type="entry name" value="F-box_SF"/>
    <property type="match status" value="1"/>
</dbReference>
<dbReference type="Pfam" id="PF03637">
    <property type="entry name" value="Mob1_phocein"/>
    <property type="match status" value="1"/>
</dbReference>
<evidence type="ECO:0000256" key="1">
    <source>
        <dbReference type="SAM" id="MobiDB-lite"/>
    </source>
</evidence>
<dbReference type="InterPro" id="IPR036703">
    <property type="entry name" value="MOB_kinase_act_sf"/>
</dbReference>
<evidence type="ECO:0000313" key="5">
    <source>
        <dbReference type="Proteomes" id="UP000734854"/>
    </source>
</evidence>
<dbReference type="PANTHER" id="PTHR22599">
    <property type="entry name" value="MPS ONE BINDER KINASE ACTIVATOR-LIKE MOB"/>
    <property type="match status" value="1"/>
</dbReference>
<gene>
    <name evidence="4" type="ORF">ZIOFF_018767</name>
</gene>
<dbReference type="InterPro" id="IPR001810">
    <property type="entry name" value="F-box_dom"/>
</dbReference>
<dbReference type="FunFam" id="1.10.132.130:FF:000001">
    <property type="entry name" value="Vacuolar-processing enzyme beta-isozyme"/>
    <property type="match status" value="1"/>
</dbReference>
<dbReference type="Gene3D" id="1.20.140.30">
    <property type="entry name" value="MOB kinase activator"/>
    <property type="match status" value="1"/>
</dbReference>
<dbReference type="CDD" id="cd21115">
    <property type="entry name" value="legumain_C"/>
    <property type="match status" value="1"/>
</dbReference>
<comment type="caution">
    <text evidence="4">The sequence shown here is derived from an EMBL/GenBank/DDBJ whole genome shotgun (WGS) entry which is preliminary data.</text>
</comment>
<feature type="domain" description="Legumain prodomain" evidence="3">
    <location>
        <begin position="405"/>
        <end position="477"/>
    </location>
</feature>
<keyword evidence="5" id="KW-1185">Reference proteome</keyword>
<proteinExistence type="predicted"/>
<protein>
    <recommendedName>
        <fullName evidence="6">F-box domain-containing protein</fullName>
    </recommendedName>
</protein>
<organism evidence="4 5">
    <name type="scientific">Zingiber officinale</name>
    <name type="common">Ginger</name>
    <name type="synonym">Amomum zingiber</name>
    <dbReference type="NCBI Taxonomy" id="94328"/>
    <lineage>
        <taxon>Eukaryota</taxon>
        <taxon>Viridiplantae</taxon>
        <taxon>Streptophyta</taxon>
        <taxon>Embryophyta</taxon>
        <taxon>Tracheophyta</taxon>
        <taxon>Spermatophyta</taxon>
        <taxon>Magnoliopsida</taxon>
        <taxon>Liliopsida</taxon>
        <taxon>Zingiberales</taxon>
        <taxon>Zingiberaceae</taxon>
        <taxon>Zingiber</taxon>
    </lineage>
</organism>
<feature type="region of interest" description="Disordered" evidence="1">
    <location>
        <begin position="1"/>
        <end position="23"/>
    </location>
</feature>
<name>A0A8J5HQR0_ZINOF</name>
<dbReference type="Proteomes" id="UP000734854">
    <property type="component" value="Unassembled WGS sequence"/>
</dbReference>
<dbReference type="InterPro" id="IPR005301">
    <property type="entry name" value="MOB_kinase_act_fam"/>
</dbReference>
<evidence type="ECO:0000313" key="4">
    <source>
        <dbReference type="EMBL" id="KAG6521642.1"/>
    </source>
</evidence>
<dbReference type="Pfam" id="PF00646">
    <property type="entry name" value="F-box"/>
    <property type="match status" value="1"/>
</dbReference>